<evidence type="ECO:0000256" key="3">
    <source>
        <dbReference type="ARBA" id="ARBA00013057"/>
    </source>
</evidence>
<evidence type="ECO:0000256" key="13">
    <source>
        <dbReference type="PIRSR" id="PIRSR001594-2"/>
    </source>
</evidence>
<evidence type="ECO:0000256" key="10">
    <source>
        <dbReference type="ARBA" id="ARBA00023268"/>
    </source>
</evidence>
<dbReference type="PROSITE" id="PS50975">
    <property type="entry name" value="ATP_GRASP"/>
    <property type="match status" value="1"/>
</dbReference>
<dbReference type="InterPro" id="IPR013785">
    <property type="entry name" value="Aldolase_TIM"/>
</dbReference>
<dbReference type="FunFam" id="3.30.1490.20:FF:000003">
    <property type="entry name" value="acetyl-CoA carboxylase isoform X1"/>
    <property type="match status" value="1"/>
</dbReference>
<dbReference type="InterPro" id="IPR005479">
    <property type="entry name" value="CPAse_ATP-bd"/>
</dbReference>
<accession>A0A9W7GHY5</accession>
<dbReference type="SUPFAM" id="SSF56059">
    <property type="entry name" value="Glutathione synthetase ATP-binding domain-like"/>
    <property type="match status" value="1"/>
</dbReference>
<dbReference type="InterPro" id="IPR005930">
    <property type="entry name" value="Pyruv_COase"/>
</dbReference>
<dbReference type="SUPFAM" id="SSF51246">
    <property type="entry name" value="Rudiment single hybrid motif"/>
    <property type="match status" value="1"/>
</dbReference>
<dbReference type="PROSITE" id="PS50968">
    <property type="entry name" value="BIOTINYL_LIPOYL"/>
    <property type="match status" value="1"/>
</dbReference>
<dbReference type="GO" id="GO:0005524">
    <property type="term" value="F:ATP binding"/>
    <property type="evidence" value="ECO:0007669"/>
    <property type="project" value="UniProtKB-UniRule"/>
</dbReference>
<dbReference type="InterPro" id="IPR011761">
    <property type="entry name" value="ATP-grasp"/>
</dbReference>
<dbReference type="PANTHER" id="PTHR43778">
    <property type="entry name" value="PYRUVATE CARBOXYLASE"/>
    <property type="match status" value="1"/>
</dbReference>
<dbReference type="FunFam" id="3.20.20.70:FF:000033">
    <property type="entry name" value="Pyruvate carboxylase"/>
    <property type="match status" value="1"/>
</dbReference>
<dbReference type="SUPFAM" id="SSF52440">
    <property type="entry name" value="PreATP-grasp domain"/>
    <property type="match status" value="1"/>
</dbReference>
<dbReference type="CDD" id="cd07937">
    <property type="entry name" value="DRE_TIM_PC_TC_5S"/>
    <property type="match status" value="1"/>
</dbReference>
<dbReference type="GO" id="GO:0004736">
    <property type="term" value="F:pyruvate carboxylase activity"/>
    <property type="evidence" value="ECO:0007669"/>
    <property type="project" value="UniProtKB-EC"/>
</dbReference>
<evidence type="ECO:0000256" key="11">
    <source>
        <dbReference type="PIRNR" id="PIRNR001594"/>
    </source>
</evidence>
<dbReference type="Pfam" id="PF00682">
    <property type="entry name" value="HMGL-like"/>
    <property type="match status" value="1"/>
</dbReference>
<evidence type="ECO:0000256" key="15">
    <source>
        <dbReference type="PIRSR" id="PIRSR001594-4"/>
    </source>
</evidence>
<feature type="binding site" evidence="13">
    <location>
        <position position="284"/>
    </location>
    <ligand>
        <name>ATP</name>
        <dbReference type="ChEBI" id="CHEBI:30616"/>
    </ligand>
</feature>
<evidence type="ECO:0000256" key="6">
    <source>
        <dbReference type="ARBA" id="ARBA00022723"/>
    </source>
</evidence>
<feature type="binding site" evidence="13">
    <location>
        <position position="922"/>
    </location>
    <ligand>
        <name>substrate</name>
    </ligand>
</feature>
<evidence type="ECO:0000313" key="20">
    <source>
        <dbReference type="EMBL" id="GMI45470.1"/>
    </source>
</evidence>
<feature type="binding site" evidence="14">
    <location>
        <position position="588"/>
    </location>
    <ligand>
        <name>Mn(2+)</name>
        <dbReference type="ChEBI" id="CHEBI:29035"/>
    </ligand>
</feature>
<dbReference type="InterPro" id="IPR000891">
    <property type="entry name" value="PYR_CT"/>
</dbReference>
<dbReference type="Pfam" id="PF02785">
    <property type="entry name" value="Biotin_carb_C"/>
    <property type="match status" value="1"/>
</dbReference>
<dbReference type="InterPro" id="IPR011054">
    <property type="entry name" value="Rudment_hybrid_motif"/>
</dbReference>
<dbReference type="NCBIfam" id="TIGR01235">
    <property type="entry name" value="pyruv_carbox"/>
    <property type="match status" value="1"/>
</dbReference>
<name>A0A9W7GHY5_9STRA</name>
<dbReference type="PROSITE" id="PS00867">
    <property type="entry name" value="CPSASE_2"/>
    <property type="match status" value="1"/>
</dbReference>
<comment type="catalytic activity">
    <reaction evidence="11">
        <text>hydrogencarbonate + pyruvate + ATP = oxaloacetate + ADP + phosphate + H(+)</text>
        <dbReference type="Rhea" id="RHEA:20844"/>
        <dbReference type="ChEBI" id="CHEBI:15361"/>
        <dbReference type="ChEBI" id="CHEBI:15378"/>
        <dbReference type="ChEBI" id="CHEBI:16452"/>
        <dbReference type="ChEBI" id="CHEBI:17544"/>
        <dbReference type="ChEBI" id="CHEBI:30616"/>
        <dbReference type="ChEBI" id="CHEBI:43474"/>
        <dbReference type="ChEBI" id="CHEBI:456216"/>
        <dbReference type="EC" id="6.4.1.1"/>
    </reaction>
</comment>
<dbReference type="InterPro" id="IPR011764">
    <property type="entry name" value="Biotin_carboxylation_dom"/>
</dbReference>
<dbReference type="InterPro" id="IPR055268">
    <property type="entry name" value="PCB-like"/>
</dbReference>
<evidence type="ECO:0000313" key="21">
    <source>
        <dbReference type="Proteomes" id="UP001165065"/>
    </source>
</evidence>
<dbReference type="PIRSF" id="PIRSF001594">
    <property type="entry name" value="Pyruv_carbox"/>
    <property type="match status" value="1"/>
</dbReference>
<dbReference type="PROSITE" id="PS00188">
    <property type="entry name" value="BIOTIN"/>
    <property type="match status" value="1"/>
</dbReference>
<evidence type="ECO:0000256" key="2">
    <source>
        <dbReference type="ARBA" id="ARBA00004742"/>
    </source>
</evidence>
<comment type="cofactor">
    <cofactor evidence="1 11">
        <name>biotin</name>
        <dbReference type="ChEBI" id="CHEBI:57586"/>
    </cofactor>
</comment>
<dbReference type="NCBIfam" id="NF009554">
    <property type="entry name" value="PRK12999.1"/>
    <property type="match status" value="1"/>
</dbReference>
<feature type="binding site" evidence="14">
    <location>
        <position position="787"/>
    </location>
    <ligand>
        <name>Mn(2+)</name>
        <dbReference type="ChEBI" id="CHEBI:29035"/>
    </ligand>
</feature>
<feature type="domain" description="ATP-grasp" evidence="17">
    <location>
        <begin position="165"/>
        <end position="366"/>
    </location>
</feature>
<keyword evidence="9 11" id="KW-0092">Biotin</keyword>
<comment type="function">
    <text evidence="11">Catalyzes a 2-step reaction, involving the ATP-dependent carboxylation of the covalently attached biotin in the first step and the transfer of the carboxyl group to pyruvate in the second.</text>
</comment>
<dbReference type="InterPro" id="IPR003379">
    <property type="entry name" value="Carboxylase_cons_dom"/>
</dbReference>
<evidence type="ECO:0000256" key="14">
    <source>
        <dbReference type="PIRSR" id="PIRSR001594-3"/>
    </source>
</evidence>
<keyword evidence="21" id="KW-1185">Reference proteome</keyword>
<dbReference type="PROSITE" id="PS50979">
    <property type="entry name" value="BC"/>
    <property type="match status" value="1"/>
</dbReference>
<dbReference type="Proteomes" id="UP001165065">
    <property type="component" value="Unassembled WGS sequence"/>
</dbReference>
<dbReference type="Pfam" id="PF02786">
    <property type="entry name" value="CPSase_L_D2"/>
    <property type="match status" value="1"/>
</dbReference>
<dbReference type="Pfam" id="PF00289">
    <property type="entry name" value="Biotin_carb_N"/>
    <property type="match status" value="1"/>
</dbReference>
<feature type="binding site" evidence="13">
    <location>
        <position position="249"/>
    </location>
    <ligand>
        <name>ATP</name>
        <dbReference type="ChEBI" id="CHEBI:30616"/>
    </ligand>
</feature>
<dbReference type="Gene3D" id="3.30.470.20">
    <property type="entry name" value="ATP-grasp fold, B domain"/>
    <property type="match status" value="1"/>
</dbReference>
<comment type="caution">
    <text evidence="20">The sequence shown here is derived from an EMBL/GenBank/DDBJ whole genome shotgun (WGS) entry which is preliminary data.</text>
</comment>
<feature type="domain" description="Pyruvate carboxyltransferase" evidence="19">
    <location>
        <begin position="579"/>
        <end position="848"/>
    </location>
</feature>
<dbReference type="Gene3D" id="2.40.50.100">
    <property type="match status" value="1"/>
</dbReference>
<keyword evidence="10" id="KW-0511">Multifunctional enzyme</keyword>
<evidence type="ECO:0000256" key="9">
    <source>
        <dbReference type="ARBA" id="ARBA00023267"/>
    </source>
</evidence>
<keyword evidence="5 11" id="KW-0436">Ligase</keyword>
<evidence type="ECO:0000259" key="18">
    <source>
        <dbReference type="PROSITE" id="PS50979"/>
    </source>
</evidence>
<feature type="binding site" description="via carbamate group" evidence="14">
    <location>
        <position position="757"/>
    </location>
    <ligand>
        <name>Mn(2+)</name>
        <dbReference type="ChEBI" id="CHEBI:29035"/>
    </ligand>
</feature>
<keyword evidence="6 14" id="KW-0479">Metal-binding</keyword>
<dbReference type="InterPro" id="IPR016185">
    <property type="entry name" value="PreATP-grasp_dom_sf"/>
</dbReference>
<evidence type="ECO:0000259" key="16">
    <source>
        <dbReference type="PROSITE" id="PS50968"/>
    </source>
</evidence>
<evidence type="ECO:0000256" key="8">
    <source>
        <dbReference type="ARBA" id="ARBA00022840"/>
    </source>
</evidence>
<dbReference type="Gene3D" id="3.20.20.70">
    <property type="entry name" value="Aldolase class I"/>
    <property type="match status" value="1"/>
</dbReference>
<dbReference type="InterPro" id="IPR005481">
    <property type="entry name" value="BC-like_N"/>
</dbReference>
<feature type="modified residue" description="N6-carboxylysine" evidence="15">
    <location>
        <position position="757"/>
    </location>
</feature>
<dbReference type="Gene3D" id="3.10.600.10">
    <property type="entry name" value="pyruvate carboxylase f1077a mutant domain"/>
    <property type="match status" value="1"/>
</dbReference>
<dbReference type="OrthoDB" id="196847at2759"/>
<dbReference type="SMART" id="SM00878">
    <property type="entry name" value="Biotin_carb_C"/>
    <property type="match status" value="1"/>
</dbReference>
<dbReference type="InterPro" id="IPR011053">
    <property type="entry name" value="Single_hybrid_motif"/>
</dbReference>
<dbReference type="NCBIfam" id="NF006761">
    <property type="entry name" value="PRK09282.1"/>
    <property type="match status" value="1"/>
</dbReference>
<feature type="domain" description="Biotin carboxylation" evidence="18">
    <location>
        <begin position="45"/>
        <end position="499"/>
    </location>
</feature>
<sequence length="1204" mass="130900">MLRHALCRISPPYSPLLTSTSPFPLNLTHSSTTSKVRSLSTTKPPFKKLLAANRGEIATRISRAATELDIKTVAIYAHEDRFTQHRYKADQAFLVGANKSPVGAYLDIDGIVDICVANNVGAVHPGYGFLSENEEFARKLEKNGVTFVGPTPDNLKQFGDKTAARELAIKMNVPVVPGTDDACATWEEARHYIEEGPDPIGYPVIIKAAMGGGGRGMRVVERKEDLETNFGLASNEALTAFGDGRCFIERFVKNPRHIEVQGLGDGTGAVVHLYDRDCSVQRRHQKVVETAPATDLSEATRQALFDDSLRLLSAAKYKNAGTVEFLVDEQGRHYFIEVNPRIQVEHTVTEEVTGVDLVASQIRIAAGATLEDLGLSQDKISTSGYAMQCRVTTEDPSDDFRPDTGTIDVFRMPAGMGIRLDDGPGFPGAKITPHYDSLLVKITARSQERLTAAKKLSRALKEFRVRGVTTNKSFLLNVLEHEDFLNSSVTTSFIGDNPHLLAPAKSKDRAQKILRYIANTIVNGPEPALGATGAPPIAVNPIVPKLGPNTLPTTPSLRSIYVKHGPEAFAKAVRSKKGLLLMDTTWRDAHQSLLATRLRTKDILNISQPTSVAFSNMYSLENWGGATFDVTMRFLRECPWDRLALMREKVPDIPFQMLLRGANAVGYTAYPDNAVFEFCKMAKDTGMDVFRVFDSLNYVENMRLGIDAVGTAGGIVEGAISYTGDVSNPNKGLYDLEYYLGLTQELVDLGIHVLCIKDMAGLLKPAAARTLVSAIRREHPSLPIHVHTHDTAGAGVASMLACGEAGADVVDAAIDSMSGMTSQPSMGALIAATQGTDMDTGIDLGQANAINTYWEGIRGIYRPFESGQLSGSSDVYINEIPGGQYTNMLYQSKQLGLEEEWPQVKEAYAVANRLLGDIPKVTPSSKVVGDLAQFMVANDLSEEDVRKRATTLAFPTSIVEYFQGYLGVPPHGFPEPMRSDVICTRSIPGTDKTSFSARPGAEMEDFDFEGTKTLLQEKWGTIIRDCDVMSAAMYPAVFEDWMEKRSTYGKSGVMNLPTRNFIAGMDRDEEIVIDLQDGVALNIKLINASEPDADGIATVDFELNGSARRIRTKDVTVETSAVVRAKADPGRIGEVGASMQSVVVETRVRSGDVVKSGDPLIVLSAMKMETLVAAPCDGKVKFVGVTVGDGVAQGDLMVEIVEEE</sequence>
<dbReference type="SUPFAM" id="SSF51569">
    <property type="entry name" value="Aldolase"/>
    <property type="match status" value="1"/>
</dbReference>
<dbReference type="PROSITE" id="PS00866">
    <property type="entry name" value="CPSASE_1"/>
    <property type="match status" value="1"/>
</dbReference>
<dbReference type="FunFam" id="3.30.470.20:FF:000012">
    <property type="entry name" value="Pyruvate carboxylase"/>
    <property type="match status" value="1"/>
</dbReference>
<feature type="binding site" evidence="13">
    <location>
        <position position="161"/>
    </location>
    <ligand>
        <name>ATP</name>
        <dbReference type="ChEBI" id="CHEBI:30616"/>
    </ligand>
</feature>
<dbReference type="GO" id="GO:0005737">
    <property type="term" value="C:cytoplasm"/>
    <property type="evidence" value="ECO:0007669"/>
    <property type="project" value="TreeGrafter"/>
</dbReference>
<keyword evidence="4" id="KW-0312">Gluconeogenesis</keyword>
<evidence type="ECO:0000256" key="4">
    <source>
        <dbReference type="ARBA" id="ARBA00022432"/>
    </source>
</evidence>
<protein>
    <recommendedName>
        <fullName evidence="3 11">Pyruvate carboxylase</fullName>
        <ecNumber evidence="3 11">6.4.1.1</ecNumber>
    </recommendedName>
</protein>
<feature type="binding site" evidence="14">
    <location>
        <position position="789"/>
    </location>
    <ligand>
        <name>Mn(2+)</name>
        <dbReference type="ChEBI" id="CHEBI:29035"/>
    </ligand>
</feature>
<dbReference type="InterPro" id="IPR001882">
    <property type="entry name" value="Biotin_BS"/>
</dbReference>
<keyword evidence="7 11" id="KW-0547">Nucleotide-binding</keyword>
<dbReference type="EMBL" id="BRYA01001561">
    <property type="protein sequence ID" value="GMI45470.1"/>
    <property type="molecule type" value="Genomic_DNA"/>
</dbReference>
<evidence type="ECO:0000256" key="5">
    <source>
        <dbReference type="ARBA" id="ARBA00022598"/>
    </source>
</evidence>
<keyword evidence="8 11" id="KW-0067">ATP-binding</keyword>
<reference evidence="21" key="1">
    <citation type="journal article" date="2023" name="Commun. Biol.">
        <title>Genome analysis of Parmales, the sister group of diatoms, reveals the evolutionary specialization of diatoms from phago-mixotrophs to photoautotrophs.</title>
        <authorList>
            <person name="Ban H."/>
            <person name="Sato S."/>
            <person name="Yoshikawa S."/>
            <person name="Yamada K."/>
            <person name="Nakamura Y."/>
            <person name="Ichinomiya M."/>
            <person name="Sato N."/>
            <person name="Blanc-Mathieu R."/>
            <person name="Endo H."/>
            <person name="Kuwata A."/>
            <person name="Ogata H."/>
        </authorList>
    </citation>
    <scope>NUCLEOTIDE SEQUENCE [LARGE SCALE GENOMIC DNA]</scope>
</reference>
<evidence type="ECO:0000256" key="12">
    <source>
        <dbReference type="PIRSR" id="PIRSR001594-1"/>
    </source>
</evidence>
<gene>
    <name evidence="20" type="ORF">TrCOL_g7319</name>
</gene>
<feature type="active site" evidence="12">
    <location>
        <position position="341"/>
    </location>
</feature>
<dbReference type="PROSITE" id="PS50991">
    <property type="entry name" value="PYR_CT"/>
    <property type="match status" value="1"/>
</dbReference>
<dbReference type="SUPFAM" id="SSF89000">
    <property type="entry name" value="post-HMGL domain-like"/>
    <property type="match status" value="1"/>
</dbReference>
<dbReference type="AlphaFoldDB" id="A0A9W7GHY5"/>
<dbReference type="CDD" id="cd06850">
    <property type="entry name" value="biotinyl_domain"/>
    <property type="match status" value="1"/>
</dbReference>
<dbReference type="Pfam" id="PF00364">
    <property type="entry name" value="Biotin_lipoyl"/>
    <property type="match status" value="1"/>
</dbReference>
<evidence type="ECO:0000256" key="7">
    <source>
        <dbReference type="ARBA" id="ARBA00022741"/>
    </source>
</evidence>
<feature type="binding site" evidence="13">
    <location>
        <position position="660"/>
    </location>
    <ligand>
        <name>substrate</name>
    </ligand>
</feature>
<dbReference type="PANTHER" id="PTHR43778:SF2">
    <property type="entry name" value="PYRUVATE CARBOXYLASE, MITOCHONDRIAL"/>
    <property type="match status" value="1"/>
</dbReference>
<dbReference type="EC" id="6.4.1.1" evidence="3 11"/>
<feature type="domain" description="Lipoyl-binding" evidence="16">
    <location>
        <begin position="1132"/>
        <end position="1201"/>
    </location>
</feature>
<dbReference type="SUPFAM" id="SSF51230">
    <property type="entry name" value="Single hybrid motif"/>
    <property type="match status" value="1"/>
</dbReference>
<feature type="modified residue" description="N6-biotinyllysine" evidence="15">
    <location>
        <position position="1167"/>
    </location>
</feature>
<evidence type="ECO:0000256" key="1">
    <source>
        <dbReference type="ARBA" id="ARBA00001953"/>
    </source>
</evidence>
<dbReference type="GO" id="GO:0006094">
    <property type="term" value="P:gluconeogenesis"/>
    <property type="evidence" value="ECO:0007669"/>
    <property type="project" value="UniProtKB-KW"/>
</dbReference>
<evidence type="ECO:0000259" key="17">
    <source>
        <dbReference type="PROSITE" id="PS50975"/>
    </source>
</evidence>
<evidence type="ECO:0000259" key="19">
    <source>
        <dbReference type="PROSITE" id="PS50991"/>
    </source>
</evidence>
<comment type="pathway">
    <text evidence="2">Carbohydrate biosynthesis; gluconeogenesis.</text>
</comment>
<organism evidence="20 21">
    <name type="scientific">Triparma columacea</name>
    <dbReference type="NCBI Taxonomy" id="722753"/>
    <lineage>
        <taxon>Eukaryota</taxon>
        <taxon>Sar</taxon>
        <taxon>Stramenopiles</taxon>
        <taxon>Ochrophyta</taxon>
        <taxon>Bolidophyceae</taxon>
        <taxon>Parmales</taxon>
        <taxon>Triparmaceae</taxon>
        <taxon>Triparma</taxon>
    </lineage>
</organism>
<dbReference type="InterPro" id="IPR005482">
    <property type="entry name" value="Biotin_COase_C"/>
</dbReference>
<dbReference type="FunFam" id="3.40.50.20:FF:000010">
    <property type="entry name" value="Propionyl-CoA carboxylase subunit alpha"/>
    <property type="match status" value="1"/>
</dbReference>
<proteinExistence type="predicted"/>
<dbReference type="InterPro" id="IPR000089">
    <property type="entry name" value="Biotin_lipoyl"/>
</dbReference>
<dbReference type="FunFam" id="2.40.50.100:FF:000003">
    <property type="entry name" value="Acetyl-CoA carboxylase biotin carboxyl carrier protein"/>
    <property type="match status" value="1"/>
</dbReference>
<dbReference type="Pfam" id="PF02436">
    <property type="entry name" value="PYC_OADA"/>
    <property type="match status" value="1"/>
</dbReference>
<dbReference type="GO" id="GO:0046872">
    <property type="term" value="F:metal ion binding"/>
    <property type="evidence" value="ECO:0007669"/>
    <property type="project" value="UniProtKB-KW"/>
</dbReference>